<feature type="signal peptide" evidence="11">
    <location>
        <begin position="1"/>
        <end position="17"/>
    </location>
</feature>
<keyword evidence="5" id="KW-0677">Repeat</keyword>
<comment type="catalytic activity">
    <reaction evidence="10">
        <text>L-seryl-[protein] + ATP = O-phospho-L-seryl-[protein] + ADP + H(+)</text>
        <dbReference type="Rhea" id="RHEA:17989"/>
        <dbReference type="Rhea" id="RHEA-COMP:9863"/>
        <dbReference type="Rhea" id="RHEA-COMP:11604"/>
        <dbReference type="ChEBI" id="CHEBI:15378"/>
        <dbReference type="ChEBI" id="CHEBI:29999"/>
        <dbReference type="ChEBI" id="CHEBI:30616"/>
        <dbReference type="ChEBI" id="CHEBI:83421"/>
        <dbReference type="ChEBI" id="CHEBI:456216"/>
        <dbReference type="EC" id="2.7.11.1"/>
    </reaction>
</comment>
<evidence type="ECO:0000313" key="14">
    <source>
        <dbReference type="EMBL" id="KAJ4945341.1"/>
    </source>
</evidence>
<sequence>MRSNALHLFFFIASVLFKSPEDMEQEGGSDGSCYYSVLRAHRDASFSEIRVAYRRLVCAAEQAKALLKWKAGFIHNQTHSDLLPSWTLTTNSSSRSYPCNWFGIVCNQLGSVSHIILRDGGLQEFAYTMRVTEKCDVYSFGVVIMETLMGQHPGELLSSLSLSSLSSLPSSSVVQLMTLKDILDKRISPPTAEVAKIVVFTVRLSFTCLNVDPQSRPTMEHVSHELSSHKSSSIESFDTVTLAELFHGGRVLM</sequence>
<evidence type="ECO:0000256" key="5">
    <source>
        <dbReference type="ARBA" id="ARBA00022737"/>
    </source>
</evidence>
<keyword evidence="3" id="KW-0433">Leucine-rich repeat</keyword>
<keyword evidence="11" id="KW-0732">Signal</keyword>
<organism evidence="14 15">
    <name type="scientific">Protea cynaroides</name>
    <dbReference type="NCBI Taxonomy" id="273540"/>
    <lineage>
        <taxon>Eukaryota</taxon>
        <taxon>Viridiplantae</taxon>
        <taxon>Streptophyta</taxon>
        <taxon>Embryophyta</taxon>
        <taxon>Tracheophyta</taxon>
        <taxon>Spermatophyta</taxon>
        <taxon>Magnoliopsida</taxon>
        <taxon>Proteales</taxon>
        <taxon>Proteaceae</taxon>
        <taxon>Protea</taxon>
    </lineage>
</organism>
<evidence type="ECO:0000259" key="13">
    <source>
        <dbReference type="Pfam" id="PF08263"/>
    </source>
</evidence>
<dbReference type="EC" id="2.7.11.1" evidence="1"/>
<feature type="domain" description="Serine-threonine/tyrosine-protein kinase catalytic" evidence="12">
    <location>
        <begin position="125"/>
        <end position="226"/>
    </location>
</feature>
<comment type="catalytic activity">
    <reaction evidence="9">
        <text>L-threonyl-[protein] + ATP = O-phospho-L-threonyl-[protein] + ADP + H(+)</text>
        <dbReference type="Rhea" id="RHEA:46608"/>
        <dbReference type="Rhea" id="RHEA-COMP:11060"/>
        <dbReference type="Rhea" id="RHEA-COMP:11605"/>
        <dbReference type="ChEBI" id="CHEBI:15378"/>
        <dbReference type="ChEBI" id="CHEBI:30013"/>
        <dbReference type="ChEBI" id="CHEBI:30616"/>
        <dbReference type="ChEBI" id="CHEBI:61977"/>
        <dbReference type="ChEBI" id="CHEBI:456216"/>
        <dbReference type="EC" id="2.7.11.1"/>
    </reaction>
</comment>
<protein>
    <recommendedName>
        <fullName evidence="1">non-specific serine/threonine protein kinase</fullName>
        <ecNumber evidence="1">2.7.11.1</ecNumber>
    </recommendedName>
</protein>
<dbReference type="InterPro" id="IPR001623">
    <property type="entry name" value="DnaJ_domain"/>
</dbReference>
<evidence type="ECO:0000256" key="1">
    <source>
        <dbReference type="ARBA" id="ARBA00012513"/>
    </source>
</evidence>
<evidence type="ECO:0000313" key="15">
    <source>
        <dbReference type="Proteomes" id="UP001141806"/>
    </source>
</evidence>
<keyword evidence="6" id="KW-0547">Nucleotide-binding</keyword>
<evidence type="ECO:0000259" key="12">
    <source>
        <dbReference type="Pfam" id="PF07714"/>
    </source>
</evidence>
<feature type="chain" id="PRO_5040485399" description="non-specific serine/threonine protein kinase" evidence="11">
    <location>
        <begin position="18"/>
        <end position="253"/>
    </location>
</feature>
<reference evidence="14" key="1">
    <citation type="journal article" date="2023" name="Plant J.">
        <title>The genome of the king protea, Protea cynaroides.</title>
        <authorList>
            <person name="Chang J."/>
            <person name="Duong T.A."/>
            <person name="Schoeman C."/>
            <person name="Ma X."/>
            <person name="Roodt D."/>
            <person name="Barker N."/>
            <person name="Li Z."/>
            <person name="Van de Peer Y."/>
            <person name="Mizrachi E."/>
        </authorList>
    </citation>
    <scope>NUCLEOTIDE SEQUENCE</scope>
    <source>
        <tissue evidence="14">Young leaves</tissue>
    </source>
</reference>
<keyword evidence="7" id="KW-0418">Kinase</keyword>
<evidence type="ECO:0000256" key="9">
    <source>
        <dbReference type="ARBA" id="ARBA00047899"/>
    </source>
</evidence>
<evidence type="ECO:0000256" key="3">
    <source>
        <dbReference type="ARBA" id="ARBA00022614"/>
    </source>
</evidence>
<dbReference type="EMBL" id="JAMYWD010001125">
    <property type="protein sequence ID" value="KAJ4945341.1"/>
    <property type="molecule type" value="Genomic_DNA"/>
</dbReference>
<evidence type="ECO:0000256" key="7">
    <source>
        <dbReference type="ARBA" id="ARBA00022777"/>
    </source>
</evidence>
<evidence type="ECO:0000256" key="11">
    <source>
        <dbReference type="SAM" id="SignalP"/>
    </source>
</evidence>
<dbReference type="PANTHER" id="PTHR48005:SF13">
    <property type="entry name" value="SERINE_THREONINE-PROTEIN KINASE DDB_G0278509-RELATED"/>
    <property type="match status" value="1"/>
</dbReference>
<dbReference type="GO" id="GO:0005524">
    <property type="term" value="F:ATP binding"/>
    <property type="evidence" value="ECO:0007669"/>
    <property type="project" value="UniProtKB-KW"/>
</dbReference>
<dbReference type="OrthoDB" id="676979at2759"/>
<dbReference type="Pfam" id="PF07714">
    <property type="entry name" value="PK_Tyr_Ser-Thr"/>
    <property type="match status" value="1"/>
</dbReference>
<evidence type="ECO:0000256" key="8">
    <source>
        <dbReference type="ARBA" id="ARBA00022840"/>
    </source>
</evidence>
<dbReference type="PANTHER" id="PTHR48005">
    <property type="entry name" value="LEUCINE RICH REPEAT KINASE 2"/>
    <property type="match status" value="1"/>
</dbReference>
<feature type="domain" description="Leucine-rich repeat-containing N-terminal plant-type" evidence="13">
    <location>
        <begin position="60"/>
        <end position="107"/>
    </location>
</feature>
<dbReference type="Gene3D" id="1.10.510.10">
    <property type="entry name" value="Transferase(Phosphotransferase) domain 1"/>
    <property type="match status" value="1"/>
</dbReference>
<dbReference type="Pfam" id="PF08263">
    <property type="entry name" value="LRRNT_2"/>
    <property type="match status" value="1"/>
</dbReference>
<evidence type="ECO:0000256" key="2">
    <source>
        <dbReference type="ARBA" id="ARBA00022527"/>
    </source>
</evidence>
<dbReference type="Proteomes" id="UP001141806">
    <property type="component" value="Unassembled WGS sequence"/>
</dbReference>
<proteinExistence type="predicted"/>
<dbReference type="CDD" id="cd06257">
    <property type="entry name" value="DnaJ"/>
    <property type="match status" value="1"/>
</dbReference>
<evidence type="ECO:0000256" key="6">
    <source>
        <dbReference type="ARBA" id="ARBA00022741"/>
    </source>
</evidence>
<keyword evidence="4" id="KW-0808">Transferase</keyword>
<evidence type="ECO:0000256" key="4">
    <source>
        <dbReference type="ARBA" id="ARBA00022679"/>
    </source>
</evidence>
<dbReference type="InterPro" id="IPR011009">
    <property type="entry name" value="Kinase-like_dom_sf"/>
</dbReference>
<keyword evidence="15" id="KW-1185">Reference proteome</keyword>
<evidence type="ECO:0000256" key="10">
    <source>
        <dbReference type="ARBA" id="ARBA00048679"/>
    </source>
</evidence>
<dbReference type="GO" id="GO:0004674">
    <property type="term" value="F:protein serine/threonine kinase activity"/>
    <property type="evidence" value="ECO:0007669"/>
    <property type="project" value="UniProtKB-KW"/>
</dbReference>
<dbReference type="AlphaFoldDB" id="A0A9Q0GKJ7"/>
<accession>A0A9Q0GKJ7</accession>
<dbReference type="InterPro" id="IPR013210">
    <property type="entry name" value="LRR_N_plant-typ"/>
</dbReference>
<keyword evidence="2" id="KW-0723">Serine/threonine-protein kinase</keyword>
<dbReference type="InterPro" id="IPR001245">
    <property type="entry name" value="Ser-Thr/Tyr_kinase_cat_dom"/>
</dbReference>
<name>A0A9Q0GKJ7_9MAGN</name>
<dbReference type="SUPFAM" id="SSF56112">
    <property type="entry name" value="Protein kinase-like (PK-like)"/>
    <property type="match status" value="1"/>
</dbReference>
<keyword evidence="8" id="KW-0067">ATP-binding</keyword>
<gene>
    <name evidence="14" type="ORF">NE237_005584</name>
</gene>
<comment type="caution">
    <text evidence="14">The sequence shown here is derived from an EMBL/GenBank/DDBJ whole genome shotgun (WGS) entry which is preliminary data.</text>
</comment>
<dbReference type="InterPro" id="IPR051420">
    <property type="entry name" value="Ser_Thr_Kinases_DiverseReg"/>
</dbReference>